<dbReference type="EMBL" id="PDFK01000003">
    <property type="protein sequence ID" value="PKU51200.1"/>
    <property type="molecule type" value="Genomic_DNA"/>
</dbReference>
<feature type="transmembrane region" description="Helical" evidence="1">
    <location>
        <begin position="30"/>
        <end position="49"/>
    </location>
</feature>
<dbReference type="RefSeq" id="WP_036128929.1">
    <property type="nucleotide sequence ID" value="NZ_JAZBNI010000011.1"/>
</dbReference>
<evidence type="ECO:0000313" key="3">
    <source>
        <dbReference type="Proteomes" id="UP000234956"/>
    </source>
</evidence>
<gene>
    <name evidence="2" type="ORF">CRI88_10720</name>
</gene>
<comment type="caution">
    <text evidence="2">The sequence shown here is derived from an EMBL/GenBank/DDBJ whole genome shotgun (WGS) entry which is preliminary data.</text>
</comment>
<sequence length="60" mass="6689">MKIIHAIIGMVIIVVGLTFLSTTIEEASVRNVMLKIYGSILVFMGTFYLKKIAKFGKQIV</sequence>
<proteinExistence type="predicted"/>
<dbReference type="Proteomes" id="UP000234956">
    <property type="component" value="Unassembled WGS sequence"/>
</dbReference>
<evidence type="ECO:0000256" key="1">
    <source>
        <dbReference type="SAM" id="Phobius"/>
    </source>
</evidence>
<protein>
    <submittedName>
        <fullName evidence="2">Uncharacterized protein</fullName>
    </submittedName>
</protein>
<accession>A0A2I0UYS2</accession>
<keyword evidence="1" id="KW-0812">Transmembrane</keyword>
<organism evidence="2 3">
    <name type="scientific">Lysinibacillus fusiformis</name>
    <dbReference type="NCBI Taxonomy" id="28031"/>
    <lineage>
        <taxon>Bacteria</taxon>
        <taxon>Bacillati</taxon>
        <taxon>Bacillota</taxon>
        <taxon>Bacilli</taxon>
        <taxon>Bacillales</taxon>
        <taxon>Bacillaceae</taxon>
        <taxon>Lysinibacillus</taxon>
    </lineage>
</organism>
<keyword evidence="1" id="KW-0472">Membrane</keyword>
<feature type="transmembrane region" description="Helical" evidence="1">
    <location>
        <begin position="7"/>
        <end position="24"/>
    </location>
</feature>
<dbReference type="AlphaFoldDB" id="A0A2I0UYS2"/>
<reference evidence="2 3" key="1">
    <citation type="submission" date="2017-10" db="EMBL/GenBank/DDBJ databases">
        <title>Draft genome of Lysinibacillus fusiformis strain Juneja, a laboratory-derived pathogen of Drosophila melanogaster.</title>
        <authorList>
            <person name="Smith B.R."/>
            <person name="Unckless R.L."/>
        </authorList>
    </citation>
    <scope>NUCLEOTIDE SEQUENCE [LARGE SCALE GENOMIC DNA]</scope>
    <source>
        <strain evidence="2 3">Juneja</strain>
    </source>
</reference>
<keyword evidence="1" id="KW-1133">Transmembrane helix</keyword>
<evidence type="ECO:0000313" key="2">
    <source>
        <dbReference type="EMBL" id="PKU51200.1"/>
    </source>
</evidence>
<name>A0A2I0UYS2_9BACI</name>